<feature type="chain" id="PRO_5042990960" evidence="1">
    <location>
        <begin position="20"/>
        <end position="140"/>
    </location>
</feature>
<dbReference type="Proteomes" id="UP001345219">
    <property type="component" value="Chromosome 24"/>
</dbReference>
<dbReference type="AlphaFoldDB" id="A0AAN7QNQ7"/>
<evidence type="ECO:0000313" key="3">
    <source>
        <dbReference type="Proteomes" id="UP001345219"/>
    </source>
</evidence>
<keyword evidence="3" id="KW-1185">Reference proteome</keyword>
<protein>
    <submittedName>
        <fullName evidence="2">Uncharacterized protein</fullName>
    </submittedName>
</protein>
<organism evidence="2 3">
    <name type="scientific">Trapa incisa</name>
    <dbReference type="NCBI Taxonomy" id="236973"/>
    <lineage>
        <taxon>Eukaryota</taxon>
        <taxon>Viridiplantae</taxon>
        <taxon>Streptophyta</taxon>
        <taxon>Embryophyta</taxon>
        <taxon>Tracheophyta</taxon>
        <taxon>Spermatophyta</taxon>
        <taxon>Magnoliopsida</taxon>
        <taxon>eudicotyledons</taxon>
        <taxon>Gunneridae</taxon>
        <taxon>Pentapetalae</taxon>
        <taxon>rosids</taxon>
        <taxon>malvids</taxon>
        <taxon>Myrtales</taxon>
        <taxon>Lythraceae</taxon>
        <taxon>Trapa</taxon>
    </lineage>
</organism>
<sequence>MLPLSALIVFMLAGNSIDGLWKKSWNGAELRAGSPFPLLEQLQRTILARKNSLKRECRRRSSCDGLWKKSWNGADPESVIKPFEQRDLAVDSRVAEYLRVLIVSNGIVEYLPNEQNGRNSSLPTLLDQVAESGSNCWTRT</sequence>
<dbReference type="EMBL" id="JAXIOK010000005">
    <property type="protein sequence ID" value="KAK4770270.1"/>
    <property type="molecule type" value="Genomic_DNA"/>
</dbReference>
<gene>
    <name evidence="2" type="ORF">SAY87_030802</name>
</gene>
<feature type="signal peptide" evidence="1">
    <location>
        <begin position="1"/>
        <end position="19"/>
    </location>
</feature>
<keyword evidence="1" id="KW-0732">Signal</keyword>
<proteinExistence type="predicted"/>
<reference evidence="2 3" key="1">
    <citation type="journal article" date="2023" name="Hortic Res">
        <title>Pangenome of water caltrop reveals structural variations and asymmetric subgenome divergence after allopolyploidization.</title>
        <authorList>
            <person name="Zhang X."/>
            <person name="Chen Y."/>
            <person name="Wang L."/>
            <person name="Yuan Y."/>
            <person name="Fang M."/>
            <person name="Shi L."/>
            <person name="Lu R."/>
            <person name="Comes H.P."/>
            <person name="Ma Y."/>
            <person name="Chen Y."/>
            <person name="Huang G."/>
            <person name="Zhou Y."/>
            <person name="Zheng Z."/>
            <person name="Qiu Y."/>
        </authorList>
    </citation>
    <scope>NUCLEOTIDE SEQUENCE [LARGE SCALE GENOMIC DNA]</scope>
    <source>
        <tissue evidence="2">Roots</tissue>
    </source>
</reference>
<accession>A0AAN7QNQ7</accession>
<evidence type="ECO:0000256" key="1">
    <source>
        <dbReference type="SAM" id="SignalP"/>
    </source>
</evidence>
<evidence type="ECO:0000313" key="2">
    <source>
        <dbReference type="EMBL" id="KAK4770270.1"/>
    </source>
</evidence>
<comment type="caution">
    <text evidence="2">The sequence shown here is derived from an EMBL/GenBank/DDBJ whole genome shotgun (WGS) entry which is preliminary data.</text>
</comment>
<name>A0AAN7QNQ7_9MYRT</name>